<evidence type="ECO:0000256" key="8">
    <source>
        <dbReference type="ARBA" id="ARBA00023320"/>
    </source>
</evidence>
<keyword evidence="5" id="KW-0555">Opioid peptide</keyword>
<evidence type="ECO:0000256" key="4">
    <source>
        <dbReference type="ARBA" id="ARBA00022685"/>
    </source>
</evidence>
<dbReference type="Pfam" id="PF01160">
    <property type="entry name" value="Opiods_neuropep"/>
    <property type="match status" value="1"/>
</dbReference>
<dbReference type="GO" id="GO:0007218">
    <property type="term" value="P:neuropeptide signaling pathway"/>
    <property type="evidence" value="ECO:0007669"/>
    <property type="project" value="UniProtKB-KW"/>
</dbReference>
<dbReference type="PRINTS" id="PR01028">
    <property type="entry name" value="OPIOIDPRCRSR"/>
</dbReference>
<keyword evidence="6" id="KW-1015">Disulfide bond</keyword>
<dbReference type="GO" id="GO:0043679">
    <property type="term" value="C:axon terminus"/>
    <property type="evidence" value="ECO:0007669"/>
    <property type="project" value="TreeGrafter"/>
</dbReference>
<dbReference type="Proteomes" id="UP001460270">
    <property type="component" value="Unassembled WGS sequence"/>
</dbReference>
<evidence type="ECO:0000256" key="2">
    <source>
        <dbReference type="ARBA" id="ARBA00008543"/>
    </source>
</evidence>
<proteinExistence type="inferred from homology"/>
<dbReference type="GO" id="GO:0005576">
    <property type="term" value="C:extracellular region"/>
    <property type="evidence" value="ECO:0007669"/>
    <property type="project" value="UniProtKB-SubCell"/>
</dbReference>
<dbReference type="GO" id="GO:0007600">
    <property type="term" value="P:sensory perception"/>
    <property type="evidence" value="ECO:0007669"/>
    <property type="project" value="TreeGrafter"/>
</dbReference>
<evidence type="ECO:0008006" key="12">
    <source>
        <dbReference type="Google" id="ProtNLM"/>
    </source>
</evidence>
<protein>
    <recommendedName>
        <fullName evidence="12">Synenkephalin</fullName>
    </recommendedName>
</protein>
<keyword evidence="7" id="KW-0257">Endorphin</keyword>
<dbReference type="PANTHER" id="PTHR11438">
    <property type="entry name" value="PROENKEPHALIN"/>
    <property type="match status" value="1"/>
</dbReference>
<gene>
    <name evidence="10" type="ORF">WMY93_000683</name>
</gene>
<name>A0AAW0Q345_9GOBI</name>
<keyword evidence="4" id="KW-0165">Cleavage on pair of basic residues</keyword>
<dbReference type="GO" id="GO:0007268">
    <property type="term" value="P:chemical synaptic transmission"/>
    <property type="evidence" value="ECO:0007669"/>
    <property type="project" value="TreeGrafter"/>
</dbReference>
<comment type="caution">
    <text evidence="10">The sequence shown here is derived from an EMBL/GenBank/DDBJ whole genome shotgun (WGS) entry which is preliminary data.</text>
</comment>
<evidence type="ECO:0000256" key="7">
    <source>
        <dbReference type="ARBA" id="ARBA00023205"/>
    </source>
</evidence>
<dbReference type="GO" id="GO:0030425">
    <property type="term" value="C:dendrite"/>
    <property type="evidence" value="ECO:0007669"/>
    <property type="project" value="TreeGrafter"/>
</dbReference>
<evidence type="ECO:0000313" key="10">
    <source>
        <dbReference type="EMBL" id="KAK7944955.1"/>
    </source>
</evidence>
<accession>A0AAW0Q345</accession>
<dbReference type="GO" id="GO:0031628">
    <property type="term" value="F:opioid receptor binding"/>
    <property type="evidence" value="ECO:0007669"/>
    <property type="project" value="TreeGrafter"/>
</dbReference>
<evidence type="ECO:0000256" key="6">
    <source>
        <dbReference type="ARBA" id="ARBA00023157"/>
    </source>
</evidence>
<dbReference type="EMBL" id="JBBPFD010000001">
    <property type="protein sequence ID" value="KAK7944955.1"/>
    <property type="molecule type" value="Genomic_DNA"/>
</dbReference>
<dbReference type="AlphaFoldDB" id="A0AAW0Q345"/>
<evidence type="ECO:0000313" key="11">
    <source>
        <dbReference type="Proteomes" id="UP001460270"/>
    </source>
</evidence>
<keyword evidence="8" id="KW-0527">Neuropeptide</keyword>
<evidence type="ECO:0000256" key="9">
    <source>
        <dbReference type="SAM" id="SignalP"/>
    </source>
</evidence>
<dbReference type="GO" id="GO:0001515">
    <property type="term" value="F:opioid peptide activity"/>
    <property type="evidence" value="ECO:0007669"/>
    <property type="project" value="UniProtKB-KW"/>
</dbReference>
<feature type="signal peptide" evidence="9">
    <location>
        <begin position="1"/>
        <end position="26"/>
    </location>
</feature>
<keyword evidence="9" id="KW-0732">Signal</keyword>
<dbReference type="GO" id="GO:0043025">
    <property type="term" value="C:neuronal cell body"/>
    <property type="evidence" value="ECO:0007669"/>
    <property type="project" value="TreeGrafter"/>
</dbReference>
<dbReference type="PANTHER" id="PTHR11438:SF3">
    <property type="entry name" value="PROENKEPHALIN-A"/>
    <property type="match status" value="1"/>
</dbReference>
<comment type="similarity">
    <text evidence="2">Belongs to the opioid neuropeptide precursor family.</text>
</comment>
<keyword evidence="3" id="KW-0964">Secreted</keyword>
<dbReference type="GO" id="GO:0005886">
    <property type="term" value="C:plasma membrane"/>
    <property type="evidence" value="ECO:0007669"/>
    <property type="project" value="TreeGrafter"/>
</dbReference>
<sequence length="238" mass="25828">MALMTSSRAVWVLVLLSGLTWTCSLATDCGQDCAHCVYSLLGQQASLPPLACSLECGGALDSQTLRSCQETLLESDDQLPLEDGPAEVEETAEVSLKEDEDTPEHLLAKKYGGFMKRYGGFMARRSSSTPEGALEETASTDGQENLRNEILKILSAATARGESGAEAVKRYGGFMRRGGAQSDALEAILGRGLEKRYGGFMRRVGRPEWLLDSSKSGGVYKRAWESSPLHKRYGGFMD</sequence>
<evidence type="ECO:0000256" key="1">
    <source>
        <dbReference type="ARBA" id="ARBA00004613"/>
    </source>
</evidence>
<dbReference type="InterPro" id="IPR006024">
    <property type="entry name" value="Opioid_neupept"/>
</dbReference>
<evidence type="ECO:0000256" key="5">
    <source>
        <dbReference type="ARBA" id="ARBA00022901"/>
    </source>
</evidence>
<reference evidence="11" key="1">
    <citation type="submission" date="2024-04" db="EMBL/GenBank/DDBJ databases">
        <title>Salinicola lusitanus LLJ914,a marine bacterium isolated from the Okinawa Trough.</title>
        <authorList>
            <person name="Li J."/>
        </authorList>
    </citation>
    <scope>NUCLEOTIDE SEQUENCE [LARGE SCALE GENOMIC DNA]</scope>
</reference>
<evidence type="ECO:0000256" key="3">
    <source>
        <dbReference type="ARBA" id="ARBA00022525"/>
    </source>
</evidence>
<keyword evidence="11" id="KW-1185">Reference proteome</keyword>
<organism evidence="10 11">
    <name type="scientific">Mugilogobius chulae</name>
    <name type="common">yellowstripe goby</name>
    <dbReference type="NCBI Taxonomy" id="88201"/>
    <lineage>
        <taxon>Eukaryota</taxon>
        <taxon>Metazoa</taxon>
        <taxon>Chordata</taxon>
        <taxon>Craniata</taxon>
        <taxon>Vertebrata</taxon>
        <taxon>Euteleostomi</taxon>
        <taxon>Actinopterygii</taxon>
        <taxon>Neopterygii</taxon>
        <taxon>Teleostei</taxon>
        <taxon>Neoteleostei</taxon>
        <taxon>Acanthomorphata</taxon>
        <taxon>Gobiaria</taxon>
        <taxon>Gobiiformes</taxon>
        <taxon>Gobioidei</taxon>
        <taxon>Gobiidae</taxon>
        <taxon>Gobionellinae</taxon>
        <taxon>Mugilogobius</taxon>
    </lineage>
</organism>
<feature type="chain" id="PRO_5043441079" description="Synenkephalin" evidence="9">
    <location>
        <begin position="27"/>
        <end position="238"/>
    </location>
</feature>
<comment type="subcellular location">
    <subcellularLocation>
        <location evidence="1">Secreted</location>
    </subcellularLocation>
</comment>